<evidence type="ECO:0000256" key="4">
    <source>
        <dbReference type="ARBA" id="ARBA00022777"/>
    </source>
</evidence>
<feature type="domain" description="Aminoglycoside phosphotransferase" evidence="6">
    <location>
        <begin position="229"/>
        <end position="276"/>
    </location>
</feature>
<gene>
    <name evidence="7" type="ORF">KHM83_08715</name>
</gene>
<dbReference type="InterPro" id="IPR002575">
    <property type="entry name" value="Aminoglycoside_PTrfase"/>
</dbReference>
<evidence type="ECO:0000313" key="8">
    <source>
        <dbReference type="Proteomes" id="UP000746471"/>
    </source>
</evidence>
<dbReference type="Proteomes" id="UP000746471">
    <property type="component" value="Unassembled WGS sequence"/>
</dbReference>
<keyword evidence="5" id="KW-0067">ATP-binding</keyword>
<evidence type="ECO:0000259" key="6">
    <source>
        <dbReference type="Pfam" id="PF01636"/>
    </source>
</evidence>
<name>A0ABS5PRR9_9FIRM</name>
<keyword evidence="3" id="KW-0547">Nucleotide-binding</keyword>
<comment type="similarity">
    <text evidence="1">Belongs to the methylthioribose kinase family.</text>
</comment>
<keyword evidence="2" id="KW-0808">Transferase</keyword>
<evidence type="ECO:0000256" key="1">
    <source>
        <dbReference type="ARBA" id="ARBA00010165"/>
    </source>
</evidence>
<dbReference type="RefSeq" id="WP_213236618.1">
    <property type="nucleotide sequence ID" value="NZ_JAHBCL010000013.1"/>
</dbReference>
<evidence type="ECO:0000256" key="2">
    <source>
        <dbReference type="ARBA" id="ARBA00022679"/>
    </source>
</evidence>
<evidence type="ECO:0000313" key="7">
    <source>
        <dbReference type="EMBL" id="MBS7526757.1"/>
    </source>
</evidence>
<dbReference type="PANTHER" id="PTHR34273">
    <property type="entry name" value="METHYLTHIORIBOSE KINASE"/>
    <property type="match status" value="1"/>
</dbReference>
<reference evidence="7 8" key="1">
    <citation type="submission" date="2021-05" db="EMBL/GenBank/DDBJ databases">
        <title>Fusibacter ferrireducens sp. nov., an anaerobic, sulfur- and Fe-reducing bacterium isolated from the mangrove sediment.</title>
        <authorList>
            <person name="Qiu D."/>
        </authorList>
    </citation>
    <scope>NUCLEOTIDE SEQUENCE [LARGE SCALE GENOMIC DNA]</scope>
    <source>
        <strain evidence="7 8">DSM 12116</strain>
    </source>
</reference>
<organism evidence="7 8">
    <name type="scientific">Fusibacter paucivorans</name>
    <dbReference type="NCBI Taxonomy" id="76009"/>
    <lineage>
        <taxon>Bacteria</taxon>
        <taxon>Bacillati</taxon>
        <taxon>Bacillota</taxon>
        <taxon>Clostridia</taxon>
        <taxon>Eubacteriales</taxon>
        <taxon>Eubacteriales Family XII. Incertae Sedis</taxon>
        <taxon>Fusibacter</taxon>
    </lineage>
</organism>
<evidence type="ECO:0000256" key="5">
    <source>
        <dbReference type="ARBA" id="ARBA00022840"/>
    </source>
</evidence>
<dbReference type="Pfam" id="PF01636">
    <property type="entry name" value="APH"/>
    <property type="match status" value="1"/>
</dbReference>
<proteinExistence type="inferred from homology"/>
<comment type="caution">
    <text evidence="7">The sequence shown here is derived from an EMBL/GenBank/DDBJ whole genome shotgun (WGS) entry which is preliminary data.</text>
</comment>
<dbReference type="PANTHER" id="PTHR34273:SF2">
    <property type="entry name" value="METHYLTHIORIBOSE KINASE"/>
    <property type="match status" value="1"/>
</dbReference>
<evidence type="ECO:0000256" key="3">
    <source>
        <dbReference type="ARBA" id="ARBA00022741"/>
    </source>
</evidence>
<dbReference type="Gene3D" id="3.30.200.20">
    <property type="entry name" value="Phosphorylase Kinase, domain 1"/>
    <property type="match status" value="1"/>
</dbReference>
<dbReference type="Gene3D" id="3.90.1200.10">
    <property type="match status" value="1"/>
</dbReference>
<dbReference type="InterPro" id="IPR011009">
    <property type="entry name" value="Kinase-like_dom_sf"/>
</dbReference>
<dbReference type="SUPFAM" id="SSF56112">
    <property type="entry name" value="Protein kinase-like (PK-like)"/>
    <property type="match status" value="1"/>
</dbReference>
<keyword evidence="4" id="KW-0418">Kinase</keyword>
<dbReference type="EMBL" id="JAHBCL010000013">
    <property type="protein sequence ID" value="MBS7526757.1"/>
    <property type="molecule type" value="Genomic_DNA"/>
</dbReference>
<accession>A0ABS5PRR9</accession>
<keyword evidence="8" id="KW-1185">Reference proteome</keyword>
<sequence length="423" mass="48849">MDNHVTLTAETAIEYVKNKTSIFSKSEILTAKVFDGNRQSVDGLCNHLVLVKSMTTGHSVVLKQMMPYVRALKDRGIVLPMKLARINTEVYYAKLLDEIIPGAVPTIHLWDEANSIVIMEDLSEMKILRNEMIKMKQFSDFPRQLGEFLGRSAFFTSERFLSKNEKMSLAHIFEFNNDGCIFENLIFEAPFKNYKDREIYHALQKDIDDICNNPKVLAEVAILKDIFINKKQALIHADLHTSNIFVDEKNMKVFDGEYAHYGPVAYDIGLLIGSFVTNYASLIGIKRISEEKRQDYQAYVFKVISEMYHTFERSFIELCQKHHKDQNLKGYMDSTIKDTIGFAACSSFSRVYDYNLTFDFKQTDNLEEQVKGRRFIIKLTKYLLLNRSNFNSIEDFLSAMEALTLTTVVYDLVSEAFENRQAI</sequence>
<protein>
    <submittedName>
        <fullName evidence="7">Phosphotransferase</fullName>
    </submittedName>
</protein>